<organism evidence="3 4">
    <name type="scientific">Gallaecimonas xiamenensis 3-C-1</name>
    <dbReference type="NCBI Taxonomy" id="745411"/>
    <lineage>
        <taxon>Bacteria</taxon>
        <taxon>Pseudomonadati</taxon>
        <taxon>Pseudomonadota</taxon>
        <taxon>Gammaproteobacteria</taxon>
        <taxon>Enterobacterales</taxon>
        <taxon>Gallaecimonadaceae</taxon>
        <taxon>Gallaecimonas</taxon>
    </lineage>
</organism>
<reference evidence="3 4" key="1">
    <citation type="journal article" date="2012" name="J. Bacteriol.">
        <title>Genome Sequence of Gallaecimonas xiamenensis Type Strain 3-C-1.</title>
        <authorList>
            <person name="Lai Q."/>
            <person name="Wang L."/>
            <person name="Wang W."/>
            <person name="Shao Z."/>
        </authorList>
    </citation>
    <scope>NUCLEOTIDE SEQUENCE [LARGE SCALE GENOMIC DNA]</scope>
    <source>
        <strain evidence="3 4">3-C-1</strain>
    </source>
</reference>
<dbReference type="OrthoDB" id="70894at2"/>
<dbReference type="Gene3D" id="3.30.70.1060">
    <property type="entry name" value="Dimeric alpha+beta barrel"/>
    <property type="match status" value="1"/>
</dbReference>
<dbReference type="NCBIfam" id="NF009508">
    <property type="entry name" value="PRK12866.1"/>
    <property type="match status" value="1"/>
</dbReference>
<evidence type="ECO:0000313" key="4">
    <source>
        <dbReference type="Proteomes" id="UP000006755"/>
    </source>
</evidence>
<dbReference type="PATRIC" id="fig|745411.4.peg.3260"/>
<comment type="similarity">
    <text evidence="1">Belongs to the YciI family.</text>
</comment>
<dbReference type="PANTHER" id="PTHR33606:SF3">
    <property type="entry name" value="PROTEIN YCII"/>
    <property type="match status" value="1"/>
</dbReference>
<dbReference type="eggNOG" id="COG2350">
    <property type="taxonomic scope" value="Bacteria"/>
</dbReference>
<proteinExistence type="inferred from homology"/>
<dbReference type="AlphaFoldDB" id="K2IFB5"/>
<dbReference type="InterPro" id="IPR011008">
    <property type="entry name" value="Dimeric_a/b-barrel"/>
</dbReference>
<evidence type="ECO:0000313" key="3">
    <source>
        <dbReference type="EMBL" id="EKE68656.1"/>
    </source>
</evidence>
<sequence length="100" mass="11246">MHYVLIYETTADYLEKRGQYRAEHLALAWQWAETGELLLGGAMGEPVERAMLLFACDSPEVPANFARLDPYVRHGLVAHWRVMPWHTVVGEGAANPVLPS</sequence>
<dbReference type="PANTHER" id="PTHR33606">
    <property type="entry name" value="PROTEIN YCII"/>
    <property type="match status" value="1"/>
</dbReference>
<evidence type="ECO:0000256" key="1">
    <source>
        <dbReference type="ARBA" id="ARBA00007689"/>
    </source>
</evidence>
<name>K2IFB5_9GAMM</name>
<dbReference type="InterPro" id="IPR051807">
    <property type="entry name" value="Sec-metab_biosynth-assoc"/>
</dbReference>
<accession>K2IFB5</accession>
<keyword evidence="4" id="KW-1185">Reference proteome</keyword>
<evidence type="ECO:0000259" key="2">
    <source>
        <dbReference type="Pfam" id="PF03795"/>
    </source>
</evidence>
<dbReference type="EMBL" id="AMRI01000029">
    <property type="protein sequence ID" value="EKE68656.1"/>
    <property type="molecule type" value="Genomic_DNA"/>
</dbReference>
<protein>
    <recommendedName>
        <fullName evidence="2">YCII-related domain-containing protein</fullName>
    </recommendedName>
</protein>
<dbReference type="STRING" id="745411.B3C1_16546"/>
<dbReference type="Proteomes" id="UP000006755">
    <property type="component" value="Unassembled WGS sequence"/>
</dbReference>
<feature type="domain" description="YCII-related" evidence="2">
    <location>
        <begin position="1"/>
        <end position="85"/>
    </location>
</feature>
<comment type="caution">
    <text evidence="3">The sequence shown here is derived from an EMBL/GenBank/DDBJ whole genome shotgun (WGS) entry which is preliminary data.</text>
</comment>
<dbReference type="RefSeq" id="WP_008486238.1">
    <property type="nucleotide sequence ID" value="NZ_AMRI01000029.1"/>
</dbReference>
<dbReference type="Pfam" id="PF03795">
    <property type="entry name" value="YCII"/>
    <property type="match status" value="1"/>
</dbReference>
<dbReference type="SUPFAM" id="SSF54909">
    <property type="entry name" value="Dimeric alpha+beta barrel"/>
    <property type="match status" value="1"/>
</dbReference>
<gene>
    <name evidence="3" type="ORF">B3C1_16546</name>
</gene>
<dbReference type="InterPro" id="IPR005545">
    <property type="entry name" value="YCII"/>
</dbReference>